<gene>
    <name evidence="8" type="primary">hydE</name>
    <name evidence="8" type="ORF">CLOSPI_01304</name>
</gene>
<organism evidence="8 9">
    <name type="scientific">Thomasclavelia spiroformis DSM 1552</name>
    <dbReference type="NCBI Taxonomy" id="428126"/>
    <lineage>
        <taxon>Bacteria</taxon>
        <taxon>Bacillati</taxon>
        <taxon>Bacillota</taxon>
        <taxon>Erysipelotrichia</taxon>
        <taxon>Erysipelotrichales</taxon>
        <taxon>Coprobacillaceae</taxon>
        <taxon>Thomasclavelia</taxon>
    </lineage>
</organism>
<dbReference type="SFLD" id="SFLDF00348">
    <property type="entry name" value="FeFe_hydrogenase_maturase_(Hyd"/>
    <property type="match status" value="1"/>
</dbReference>
<dbReference type="EMBL" id="ABIK02000008">
    <property type="protein sequence ID" value="EDS74989.1"/>
    <property type="molecule type" value="Genomic_DNA"/>
</dbReference>
<dbReference type="NCBIfam" id="TIGR03956">
    <property type="entry name" value="rSAM_HydE"/>
    <property type="match status" value="1"/>
</dbReference>
<accession>B1C247</accession>
<protein>
    <submittedName>
        <fullName evidence="8">Iron-only hydrogenase maturation rSAM protein HydE</fullName>
    </submittedName>
</protein>
<keyword evidence="4 5" id="KW-0411">Iron-sulfur</keyword>
<evidence type="ECO:0000313" key="9">
    <source>
        <dbReference type="Proteomes" id="UP000004910"/>
    </source>
</evidence>
<dbReference type="PIRSF" id="PIRSF004762">
    <property type="entry name" value="CHP00423"/>
    <property type="match status" value="1"/>
</dbReference>
<name>B1C247_9FIRM</name>
<dbReference type="STRING" id="428126.CLOSPI_01304"/>
<evidence type="ECO:0000256" key="6">
    <source>
        <dbReference type="PIRSR" id="PIRSR004762-2"/>
    </source>
</evidence>
<dbReference type="InterPro" id="IPR007197">
    <property type="entry name" value="rSAM"/>
</dbReference>
<reference evidence="8" key="2">
    <citation type="submission" date="2014-06" db="EMBL/GenBank/DDBJ databases">
        <title>Draft genome sequence of Clostridium spiroforme (DSM 1552).</title>
        <authorList>
            <person name="Sudarsanam P."/>
            <person name="Ley R."/>
            <person name="Guruge J."/>
            <person name="Turnbaugh P.J."/>
            <person name="Mahowald M."/>
            <person name="Liep D."/>
            <person name="Gordon J."/>
        </authorList>
    </citation>
    <scope>NUCLEOTIDE SEQUENCE</scope>
    <source>
        <strain evidence="8">DSM 1552</strain>
    </source>
</reference>
<dbReference type="SFLD" id="SFLDG01280">
    <property type="entry name" value="HydE/PylB-like"/>
    <property type="match status" value="1"/>
</dbReference>
<dbReference type="Proteomes" id="UP000004910">
    <property type="component" value="Unassembled WGS sequence"/>
</dbReference>
<keyword evidence="5" id="KW-0004">4Fe-4S</keyword>
<dbReference type="InterPro" id="IPR024021">
    <property type="entry name" value="FeFe-hyd_HydE_rSAM"/>
</dbReference>
<feature type="binding site" evidence="5">
    <location>
        <position position="81"/>
    </location>
    <ligand>
        <name>[4Fe-4S] cluster</name>
        <dbReference type="ChEBI" id="CHEBI:49883"/>
        <note>4Fe-4S-S-AdoMet</note>
    </ligand>
</feature>
<dbReference type="PANTHER" id="PTHR43726">
    <property type="entry name" value="3-METHYLORNITHINE SYNTHASE"/>
    <property type="match status" value="1"/>
</dbReference>
<dbReference type="GO" id="GO:0016740">
    <property type="term" value="F:transferase activity"/>
    <property type="evidence" value="ECO:0007669"/>
    <property type="project" value="TreeGrafter"/>
</dbReference>
<evidence type="ECO:0000256" key="4">
    <source>
        <dbReference type="ARBA" id="ARBA00023014"/>
    </source>
</evidence>
<dbReference type="eggNOG" id="COG0502">
    <property type="taxonomic scope" value="Bacteria"/>
</dbReference>
<evidence type="ECO:0000256" key="5">
    <source>
        <dbReference type="PIRSR" id="PIRSR004762-1"/>
    </source>
</evidence>
<feature type="binding site" evidence="6">
    <location>
        <position position="194"/>
    </location>
    <ligand>
        <name>S-adenosyl-L-methionine</name>
        <dbReference type="ChEBI" id="CHEBI:59789"/>
    </ligand>
</feature>
<dbReference type="InterPro" id="IPR058240">
    <property type="entry name" value="rSAM_sf"/>
</dbReference>
<dbReference type="InterPro" id="IPR034422">
    <property type="entry name" value="HydE/PylB-like"/>
</dbReference>
<comment type="caution">
    <text evidence="8">The sequence shown here is derived from an EMBL/GenBank/DDBJ whole genome shotgun (WGS) entry which is preliminary data.</text>
</comment>
<dbReference type="AlphaFoldDB" id="B1C247"/>
<evidence type="ECO:0000313" key="8">
    <source>
        <dbReference type="EMBL" id="EDS74989.1"/>
    </source>
</evidence>
<sequence>MLKHYILKNKMNNQQLIDKLELDGILSFNEFKQLLSTYSYQDFNYAKKRANKITKQIFSNKIYIRGLIEISSYCKNDCYYCGLRKSNLKALRYRLNKEEILLCCNEGYKLGFRTFVLQGGEDLYYDDDLMVDIIKSIRNLYPDCAITLSLGEKSKETYQKYYDAGANRYLLREETYNEEHYYMLHPREMSFKKRIKCLFNLKEIGFQTGCGFMVGSYLQTIDHLVNDLLFIKELQPEMVGIGPFLVHQDTPFKNQKNGDLNLTLFLLSIIRIMTKDVLLPATTALATLDPNGRIEGIKHGCNVVMPNLSPNEVRKKYLLYDNKASSGQEASEGLNELADTLKKEGYQIVYQRGDYCKFDYKG</sequence>
<evidence type="ECO:0000256" key="2">
    <source>
        <dbReference type="ARBA" id="ARBA00022723"/>
    </source>
</evidence>
<feature type="binding site" evidence="6">
    <location>
        <position position="149"/>
    </location>
    <ligand>
        <name>(3R)-3-methyl-D-ornithine</name>
        <dbReference type="ChEBI" id="CHEBI:64642"/>
    </ligand>
</feature>
<keyword evidence="3 5" id="KW-0408">Iron</keyword>
<dbReference type="CDD" id="cd01335">
    <property type="entry name" value="Radical_SAM"/>
    <property type="match status" value="1"/>
</dbReference>
<dbReference type="PROSITE" id="PS51918">
    <property type="entry name" value="RADICAL_SAM"/>
    <property type="match status" value="1"/>
</dbReference>
<comment type="cofactor">
    <cofactor evidence="5">
        <name>[4Fe-4S] cluster</name>
        <dbReference type="ChEBI" id="CHEBI:49883"/>
    </cofactor>
    <text evidence="5">Binds 1 [4Fe-4S] cluster. The cluster is coordinated with 3 cysteines and an exchangeable S-adenosyl-L-methionine.</text>
</comment>
<dbReference type="GO" id="GO:0051539">
    <property type="term" value="F:4 iron, 4 sulfur cluster binding"/>
    <property type="evidence" value="ECO:0007669"/>
    <property type="project" value="UniProtKB-KW"/>
</dbReference>
<dbReference type="GO" id="GO:0046872">
    <property type="term" value="F:metal ion binding"/>
    <property type="evidence" value="ECO:0007669"/>
    <property type="project" value="UniProtKB-KW"/>
</dbReference>
<dbReference type="SMART" id="SM00729">
    <property type="entry name" value="Elp3"/>
    <property type="match status" value="1"/>
</dbReference>
<proteinExistence type="predicted"/>
<keyword evidence="1 5" id="KW-0949">S-adenosyl-L-methionine</keyword>
<dbReference type="Gene3D" id="3.20.20.70">
    <property type="entry name" value="Aldolase class I"/>
    <property type="match status" value="1"/>
</dbReference>
<feature type="binding site" evidence="6">
    <location>
        <position position="245"/>
    </location>
    <ligand>
        <name>S-adenosyl-L-methionine</name>
        <dbReference type="ChEBI" id="CHEBI:59789"/>
    </ligand>
</feature>
<evidence type="ECO:0000256" key="1">
    <source>
        <dbReference type="ARBA" id="ARBA00022691"/>
    </source>
</evidence>
<reference evidence="8" key="1">
    <citation type="submission" date="2008-02" db="EMBL/GenBank/DDBJ databases">
        <authorList>
            <person name="Fulton L."/>
            <person name="Clifton S."/>
            <person name="Fulton B."/>
            <person name="Xu J."/>
            <person name="Minx P."/>
            <person name="Pepin K.H."/>
            <person name="Johnson M."/>
            <person name="Thiruvilangam P."/>
            <person name="Bhonagiri V."/>
            <person name="Nash W.E."/>
            <person name="Mardis E.R."/>
            <person name="Wilson R.K."/>
        </authorList>
    </citation>
    <scope>NUCLEOTIDE SEQUENCE [LARGE SCALE GENOMIC DNA]</scope>
    <source>
        <strain evidence="8">DSM 1552</strain>
    </source>
</reference>
<dbReference type="PANTHER" id="PTHR43726:SF1">
    <property type="entry name" value="BIOTIN SYNTHASE"/>
    <property type="match status" value="1"/>
</dbReference>
<dbReference type="SUPFAM" id="SSF102114">
    <property type="entry name" value="Radical SAM enzymes"/>
    <property type="match status" value="1"/>
</dbReference>
<dbReference type="InterPro" id="IPR013785">
    <property type="entry name" value="Aldolase_TIM"/>
</dbReference>
<keyword evidence="9" id="KW-1185">Reference proteome</keyword>
<dbReference type="Pfam" id="PF04055">
    <property type="entry name" value="Radical_SAM"/>
    <property type="match status" value="1"/>
</dbReference>
<evidence type="ECO:0000259" key="7">
    <source>
        <dbReference type="PROSITE" id="PS51918"/>
    </source>
</evidence>
<feature type="domain" description="Radical SAM core" evidence="7">
    <location>
        <begin position="60"/>
        <end position="282"/>
    </location>
</feature>
<keyword evidence="2" id="KW-0479">Metal-binding</keyword>
<feature type="binding site" evidence="6">
    <location>
        <position position="174"/>
    </location>
    <ligand>
        <name>S-adenosyl-L-methionine</name>
        <dbReference type="ChEBI" id="CHEBI:59789"/>
    </ligand>
</feature>
<dbReference type="InterPro" id="IPR006638">
    <property type="entry name" value="Elp3/MiaA/NifB-like_rSAM"/>
</dbReference>
<dbReference type="SFLD" id="SFLDS00029">
    <property type="entry name" value="Radical_SAM"/>
    <property type="match status" value="1"/>
</dbReference>
<evidence type="ECO:0000256" key="3">
    <source>
        <dbReference type="ARBA" id="ARBA00023004"/>
    </source>
</evidence>
<feature type="binding site" evidence="5">
    <location>
        <position position="74"/>
    </location>
    <ligand>
        <name>[4Fe-4S] cluster</name>
        <dbReference type="ChEBI" id="CHEBI:49883"/>
        <note>4Fe-4S-S-AdoMet</note>
    </ligand>
</feature>
<dbReference type="HOGENOM" id="CLU_033172_0_1_9"/>
<dbReference type="SFLD" id="SFLDG01060">
    <property type="entry name" value="BATS_domain_containing"/>
    <property type="match status" value="1"/>
</dbReference>
<feature type="binding site" evidence="5">
    <location>
        <position position="78"/>
    </location>
    <ligand>
        <name>[4Fe-4S] cluster</name>
        <dbReference type="ChEBI" id="CHEBI:49883"/>
        <note>4Fe-4S-S-AdoMet</note>
    </ligand>
</feature>